<sequence length="114" mass="13200">MLIFAIMLVADFGKLPYAQLEKIPYYDIIGHFFLYGIASFVCHRATNRRMMMIFHLPIPFGPFLFTLVTIAEEVLQHILPHRTFSLLDLGASLIGIVLFYKIGEIWFPQNSSQY</sequence>
<dbReference type="AlphaFoldDB" id="A0A0J9EXR1"/>
<feature type="transmembrane region" description="Helical" evidence="1">
    <location>
        <begin position="28"/>
        <end position="46"/>
    </location>
</feature>
<evidence type="ECO:0000256" key="1">
    <source>
        <dbReference type="SAM" id="Phobius"/>
    </source>
</evidence>
<proteinExistence type="predicted"/>
<protein>
    <recommendedName>
        <fullName evidence="4">VanZ-like domain-containing protein</fullName>
    </recommendedName>
</protein>
<evidence type="ECO:0000313" key="2">
    <source>
        <dbReference type="EMBL" id="KMW70901.1"/>
    </source>
</evidence>
<keyword evidence="1" id="KW-0812">Transmembrane</keyword>
<evidence type="ECO:0000313" key="3">
    <source>
        <dbReference type="Proteomes" id="UP000033607"/>
    </source>
</evidence>
<keyword evidence="1" id="KW-1133">Transmembrane helix</keyword>
<feature type="transmembrane region" description="Helical" evidence="1">
    <location>
        <begin position="53"/>
        <end position="71"/>
    </location>
</feature>
<dbReference type="EMBL" id="LATL02000026">
    <property type="protein sequence ID" value="KMW70901.1"/>
    <property type="molecule type" value="Genomic_DNA"/>
</dbReference>
<dbReference type="Proteomes" id="UP000033607">
    <property type="component" value="Unassembled WGS sequence"/>
</dbReference>
<accession>A0A0J9EXR1</accession>
<gene>
    <name evidence="2" type="ORF">WN50_31790</name>
</gene>
<comment type="caution">
    <text evidence="2">The sequence shown here is derived from an EMBL/GenBank/DDBJ whole genome shotgun (WGS) entry which is preliminary data.</text>
</comment>
<keyword evidence="1" id="KW-0472">Membrane</keyword>
<reference evidence="2 3" key="1">
    <citation type="submission" date="2015-06" db="EMBL/GenBank/DDBJ databases">
        <title>Draft genome assembly of filamentous brackish cyanobacterium Limnoraphis robusta strain CS-951.</title>
        <authorList>
            <person name="Willis A."/>
            <person name="Parks M."/>
            <person name="Burford M.A."/>
        </authorList>
    </citation>
    <scope>NUCLEOTIDE SEQUENCE [LARGE SCALE GENOMIC DNA]</scope>
    <source>
        <strain evidence="2 3">CS-951</strain>
    </source>
</reference>
<evidence type="ECO:0008006" key="4">
    <source>
        <dbReference type="Google" id="ProtNLM"/>
    </source>
</evidence>
<name>A0A0J9EXR1_9CYAN</name>
<organism evidence="2 3">
    <name type="scientific">Limnoraphis robusta CS-951</name>
    <dbReference type="NCBI Taxonomy" id="1637645"/>
    <lineage>
        <taxon>Bacteria</taxon>
        <taxon>Bacillati</taxon>
        <taxon>Cyanobacteriota</taxon>
        <taxon>Cyanophyceae</taxon>
        <taxon>Oscillatoriophycideae</taxon>
        <taxon>Oscillatoriales</taxon>
        <taxon>Sirenicapillariaceae</taxon>
        <taxon>Limnoraphis</taxon>
    </lineage>
</organism>
<feature type="transmembrane region" description="Helical" evidence="1">
    <location>
        <begin position="83"/>
        <end position="102"/>
    </location>
</feature>